<feature type="compositionally biased region" description="Low complexity" evidence="1">
    <location>
        <begin position="51"/>
        <end position="66"/>
    </location>
</feature>
<name>A0ABZ2LJ40_9BACT</name>
<feature type="region of interest" description="Disordered" evidence="1">
    <location>
        <begin position="1"/>
        <end position="82"/>
    </location>
</feature>
<dbReference type="RefSeq" id="WP_394820589.1">
    <property type="nucleotide sequence ID" value="NZ_CP089984.1"/>
</dbReference>
<evidence type="ECO:0000256" key="2">
    <source>
        <dbReference type="SAM" id="Phobius"/>
    </source>
</evidence>
<accession>A0ABZ2LJ40</accession>
<keyword evidence="2" id="KW-0472">Membrane</keyword>
<protein>
    <submittedName>
        <fullName evidence="3">Uncharacterized protein</fullName>
    </submittedName>
</protein>
<evidence type="ECO:0000313" key="3">
    <source>
        <dbReference type="EMBL" id="WXB10972.1"/>
    </source>
</evidence>
<evidence type="ECO:0000313" key="4">
    <source>
        <dbReference type="Proteomes" id="UP001370348"/>
    </source>
</evidence>
<evidence type="ECO:0000256" key="1">
    <source>
        <dbReference type="SAM" id="MobiDB-lite"/>
    </source>
</evidence>
<dbReference type="Proteomes" id="UP001370348">
    <property type="component" value="Chromosome"/>
</dbReference>
<feature type="compositionally biased region" description="Low complexity" evidence="1">
    <location>
        <begin position="1"/>
        <end position="18"/>
    </location>
</feature>
<dbReference type="EMBL" id="CP089984">
    <property type="protein sequence ID" value="WXB10972.1"/>
    <property type="molecule type" value="Genomic_DNA"/>
</dbReference>
<organism evidence="3 4">
    <name type="scientific">Pendulispora albinea</name>
    <dbReference type="NCBI Taxonomy" id="2741071"/>
    <lineage>
        <taxon>Bacteria</taxon>
        <taxon>Pseudomonadati</taxon>
        <taxon>Myxococcota</taxon>
        <taxon>Myxococcia</taxon>
        <taxon>Myxococcales</taxon>
        <taxon>Sorangiineae</taxon>
        <taxon>Pendulisporaceae</taxon>
        <taxon>Pendulispora</taxon>
    </lineage>
</organism>
<gene>
    <name evidence="3" type="ORF">LZC94_24190</name>
</gene>
<proteinExistence type="predicted"/>
<keyword evidence="4" id="KW-1185">Reference proteome</keyword>
<feature type="transmembrane region" description="Helical" evidence="2">
    <location>
        <begin position="209"/>
        <end position="230"/>
    </location>
</feature>
<sequence>MIAKNAPATPASSASSPPDETVPARHAAVPPAPAAAPSSPTLVAPPPSAPAPSAVAPTPPQAVVSAQRMTPTPPPPASQRIATPAPFPAVGVATAQRIATPAPSSTPLDRYSQTTHMPIEVRERIRAMVREAVDESMAPFVRWQKDVEARLERERRGSTTPSVVLGSKDDPWAPLAPVASSARAEAIVVPAGGKVEVPDELDGGRRKRYVGWIIGTLVLILLTGLVSAALTSQLR</sequence>
<keyword evidence="2" id="KW-1133">Transmembrane helix</keyword>
<reference evidence="3 4" key="1">
    <citation type="submission" date="2021-12" db="EMBL/GenBank/DDBJ databases">
        <title>Discovery of the Pendulisporaceae a myxobacterial family with distinct sporulation behavior and unique specialized metabolism.</title>
        <authorList>
            <person name="Garcia R."/>
            <person name="Popoff A."/>
            <person name="Bader C.D."/>
            <person name="Loehr J."/>
            <person name="Walesch S."/>
            <person name="Walt C."/>
            <person name="Boldt J."/>
            <person name="Bunk B."/>
            <person name="Haeckl F.J.F.P.J."/>
            <person name="Gunesch A.P."/>
            <person name="Birkelbach J."/>
            <person name="Nuebel U."/>
            <person name="Pietschmann T."/>
            <person name="Bach T."/>
            <person name="Mueller R."/>
        </authorList>
    </citation>
    <scope>NUCLEOTIDE SEQUENCE [LARGE SCALE GENOMIC DNA]</scope>
    <source>
        <strain evidence="3 4">MSr11954</strain>
    </source>
</reference>
<feature type="compositionally biased region" description="Low complexity" evidence="1">
    <location>
        <begin position="24"/>
        <end position="42"/>
    </location>
</feature>
<keyword evidence="2" id="KW-0812">Transmembrane</keyword>